<feature type="signal peptide" evidence="2">
    <location>
        <begin position="1"/>
        <end position="23"/>
    </location>
</feature>
<keyword evidence="2" id="KW-0732">Signal</keyword>
<dbReference type="EMBL" id="BMRB01000001">
    <property type="protein sequence ID" value="GGS18129.1"/>
    <property type="molecule type" value="Genomic_DNA"/>
</dbReference>
<feature type="region of interest" description="Disordered" evidence="1">
    <location>
        <begin position="23"/>
        <end position="55"/>
    </location>
</feature>
<evidence type="ECO:0000259" key="3">
    <source>
        <dbReference type="Pfam" id="PF14016"/>
    </source>
</evidence>
<protein>
    <recommendedName>
        <fullName evidence="3">DUF4232 domain-containing protein</fullName>
    </recommendedName>
</protein>
<dbReference type="AlphaFoldDB" id="A0A918G5H2"/>
<feature type="compositionally biased region" description="Polar residues" evidence="1">
    <location>
        <begin position="37"/>
        <end position="55"/>
    </location>
</feature>
<name>A0A918G5H2_9PSEU</name>
<dbReference type="PROSITE" id="PS51257">
    <property type="entry name" value="PROKAR_LIPOPROTEIN"/>
    <property type="match status" value="1"/>
</dbReference>
<keyword evidence="5" id="KW-1185">Reference proteome</keyword>
<evidence type="ECO:0000256" key="1">
    <source>
        <dbReference type="SAM" id="MobiDB-lite"/>
    </source>
</evidence>
<dbReference type="Pfam" id="PF14016">
    <property type="entry name" value="DUF4232"/>
    <property type="match status" value="1"/>
</dbReference>
<reference evidence="4" key="2">
    <citation type="submission" date="2020-09" db="EMBL/GenBank/DDBJ databases">
        <authorList>
            <person name="Sun Q."/>
            <person name="Ohkuma M."/>
        </authorList>
    </citation>
    <scope>NUCLEOTIDE SEQUENCE</scope>
    <source>
        <strain evidence="4">JCM 3276</strain>
    </source>
</reference>
<evidence type="ECO:0000313" key="4">
    <source>
        <dbReference type="EMBL" id="GGS18129.1"/>
    </source>
</evidence>
<feature type="chain" id="PRO_5039500861" description="DUF4232 domain-containing protein" evidence="2">
    <location>
        <begin position="24"/>
        <end position="201"/>
    </location>
</feature>
<accession>A0A918G5H2</accession>
<organism evidence="4 5">
    <name type="scientific">Actinokineospora fastidiosa</name>
    <dbReference type="NCBI Taxonomy" id="1816"/>
    <lineage>
        <taxon>Bacteria</taxon>
        <taxon>Bacillati</taxon>
        <taxon>Actinomycetota</taxon>
        <taxon>Actinomycetes</taxon>
        <taxon>Pseudonocardiales</taxon>
        <taxon>Pseudonocardiaceae</taxon>
        <taxon>Actinokineospora</taxon>
    </lineage>
</organism>
<feature type="domain" description="DUF4232" evidence="3">
    <location>
        <begin position="65"/>
        <end position="197"/>
    </location>
</feature>
<comment type="caution">
    <text evidence="4">The sequence shown here is derived from an EMBL/GenBank/DDBJ whole genome shotgun (WGS) entry which is preliminary data.</text>
</comment>
<dbReference type="InterPro" id="IPR025326">
    <property type="entry name" value="DUF4232"/>
</dbReference>
<gene>
    <name evidence="4" type="ORF">GCM10010171_08320</name>
</gene>
<sequence>MRARMIGLIGLLAVAACGSPPPAGDAGAGPSLAEPPTGTSTEVTGANGATSPATTASRLPVATDCKTDELSLSIEDDSAGAGTVYRKLVFTNTGSRVCVMHGFPGVSYVSGEGGEQVGPAAYREGTKGAPVTLKPDGTAVAPVGFVNVRNYDAAVCKPTEVRGLRVYPPQETAAMFVALDGLGCAGNPPGNQLVVKTITRS</sequence>
<dbReference type="Proteomes" id="UP000660680">
    <property type="component" value="Unassembled WGS sequence"/>
</dbReference>
<evidence type="ECO:0000313" key="5">
    <source>
        <dbReference type="Proteomes" id="UP000660680"/>
    </source>
</evidence>
<reference evidence="4" key="1">
    <citation type="journal article" date="2014" name="Int. J. Syst. Evol. Microbiol.">
        <title>Complete genome sequence of Corynebacterium casei LMG S-19264T (=DSM 44701T), isolated from a smear-ripened cheese.</title>
        <authorList>
            <consortium name="US DOE Joint Genome Institute (JGI-PGF)"/>
            <person name="Walter F."/>
            <person name="Albersmeier A."/>
            <person name="Kalinowski J."/>
            <person name="Ruckert C."/>
        </authorList>
    </citation>
    <scope>NUCLEOTIDE SEQUENCE</scope>
    <source>
        <strain evidence="4">JCM 3276</strain>
    </source>
</reference>
<proteinExistence type="predicted"/>
<evidence type="ECO:0000256" key="2">
    <source>
        <dbReference type="SAM" id="SignalP"/>
    </source>
</evidence>